<dbReference type="EMBL" id="SIHJ01000005">
    <property type="protein sequence ID" value="TWT30335.1"/>
    <property type="molecule type" value="Genomic_DNA"/>
</dbReference>
<proteinExistence type="predicted"/>
<name>A0A5C5UY11_9BACT</name>
<accession>A0A5C5UY11</accession>
<organism evidence="1 2">
    <name type="scientific">Posidoniimonas corsicana</name>
    <dbReference type="NCBI Taxonomy" id="1938618"/>
    <lineage>
        <taxon>Bacteria</taxon>
        <taxon>Pseudomonadati</taxon>
        <taxon>Planctomycetota</taxon>
        <taxon>Planctomycetia</taxon>
        <taxon>Pirellulales</taxon>
        <taxon>Lacipirellulaceae</taxon>
        <taxon>Posidoniimonas</taxon>
    </lineage>
</organism>
<dbReference type="RefSeq" id="WP_146568690.1">
    <property type="nucleotide sequence ID" value="NZ_SIHJ01000005.1"/>
</dbReference>
<evidence type="ECO:0000313" key="2">
    <source>
        <dbReference type="Proteomes" id="UP000316714"/>
    </source>
</evidence>
<keyword evidence="2" id="KW-1185">Reference proteome</keyword>
<gene>
    <name evidence="1" type="ORF">KOR34_48930</name>
</gene>
<dbReference type="AlphaFoldDB" id="A0A5C5UY11"/>
<sequence length="214" mass="22868">MVLLNADDDFVEVIDGLEGVTLARAAGGTVEIDAARLVDRSTSDDQPPGGGVLIDDLLWDLPMPSGQDPPSVGDDILHGGEVHVVLKVERRGPGRRCRCAARWIEVSEQVGVLVDLQRPVWEDLGSGPEVTGWSTIAEDALAHIQPLAVDHDYNAAPTDTASTFTVSLSEVEDLELCEKVVAADGAEYRVDRILDDGRLDALPVLQVTRTLAAA</sequence>
<dbReference type="OrthoDB" id="9829574at2"/>
<reference evidence="1 2" key="1">
    <citation type="submission" date="2019-02" db="EMBL/GenBank/DDBJ databases">
        <title>Deep-cultivation of Planctomycetes and their phenomic and genomic characterization uncovers novel biology.</title>
        <authorList>
            <person name="Wiegand S."/>
            <person name="Jogler M."/>
            <person name="Boedeker C."/>
            <person name="Pinto D."/>
            <person name="Vollmers J."/>
            <person name="Rivas-Marin E."/>
            <person name="Kohn T."/>
            <person name="Peeters S.H."/>
            <person name="Heuer A."/>
            <person name="Rast P."/>
            <person name="Oberbeckmann S."/>
            <person name="Bunk B."/>
            <person name="Jeske O."/>
            <person name="Meyerdierks A."/>
            <person name="Storesund J.E."/>
            <person name="Kallscheuer N."/>
            <person name="Luecker S."/>
            <person name="Lage O.M."/>
            <person name="Pohl T."/>
            <person name="Merkel B.J."/>
            <person name="Hornburger P."/>
            <person name="Mueller R.-W."/>
            <person name="Bruemmer F."/>
            <person name="Labrenz M."/>
            <person name="Spormann A.M."/>
            <person name="Op Den Camp H."/>
            <person name="Overmann J."/>
            <person name="Amann R."/>
            <person name="Jetten M.S.M."/>
            <person name="Mascher T."/>
            <person name="Medema M.H."/>
            <person name="Devos D.P."/>
            <person name="Kaster A.-K."/>
            <person name="Ovreas L."/>
            <person name="Rohde M."/>
            <person name="Galperin M.Y."/>
            <person name="Jogler C."/>
        </authorList>
    </citation>
    <scope>NUCLEOTIDE SEQUENCE [LARGE SCALE GENOMIC DNA]</scope>
    <source>
        <strain evidence="1 2">KOR34</strain>
    </source>
</reference>
<dbReference type="Proteomes" id="UP000316714">
    <property type="component" value="Unassembled WGS sequence"/>
</dbReference>
<protein>
    <submittedName>
        <fullName evidence="1">Uncharacterized protein</fullName>
    </submittedName>
</protein>
<comment type="caution">
    <text evidence="1">The sequence shown here is derived from an EMBL/GenBank/DDBJ whole genome shotgun (WGS) entry which is preliminary data.</text>
</comment>
<evidence type="ECO:0000313" key="1">
    <source>
        <dbReference type="EMBL" id="TWT30335.1"/>
    </source>
</evidence>